<dbReference type="InterPro" id="IPR041392">
    <property type="entry name" value="GHD"/>
</dbReference>
<keyword evidence="6 7" id="KW-0326">Glycosidase</keyword>
<evidence type="ECO:0000256" key="1">
    <source>
        <dbReference type="ARBA" id="ARBA00001412"/>
    </source>
</evidence>
<keyword evidence="5 7" id="KW-0378">Hydrolase</keyword>
<dbReference type="EMBL" id="JAIWQS010000008">
    <property type="protein sequence ID" value="KAJ8899759.1"/>
    <property type="molecule type" value="Genomic_DNA"/>
</dbReference>
<name>A0AAV8UBE5_9ROSI</name>
<dbReference type="EC" id="3.2.1.23" evidence="3 7"/>
<gene>
    <name evidence="11" type="ORF">K2173_019459</name>
</gene>
<dbReference type="Gene3D" id="2.60.120.740">
    <property type="match status" value="1"/>
</dbReference>
<comment type="catalytic activity">
    <reaction evidence="1 7">
        <text>Hydrolysis of terminal non-reducing beta-D-galactose residues in beta-D-galactosides.</text>
        <dbReference type="EC" id="3.2.1.23"/>
    </reaction>
</comment>
<dbReference type="InterPro" id="IPR017853">
    <property type="entry name" value="GH"/>
</dbReference>
<comment type="caution">
    <text evidence="11">The sequence shown here is derived from an EMBL/GenBank/DDBJ whole genome shotgun (WGS) entry which is preliminary data.</text>
</comment>
<evidence type="ECO:0000259" key="10">
    <source>
        <dbReference type="PROSITE" id="PS50228"/>
    </source>
</evidence>
<dbReference type="InterPro" id="IPR019801">
    <property type="entry name" value="Glyco_hydro_35_CS"/>
</dbReference>
<dbReference type="Pfam" id="PF02140">
    <property type="entry name" value="SUEL_Lectin"/>
    <property type="match status" value="1"/>
</dbReference>
<organism evidence="11 12">
    <name type="scientific">Erythroxylum novogranatense</name>
    <dbReference type="NCBI Taxonomy" id="1862640"/>
    <lineage>
        <taxon>Eukaryota</taxon>
        <taxon>Viridiplantae</taxon>
        <taxon>Streptophyta</taxon>
        <taxon>Embryophyta</taxon>
        <taxon>Tracheophyta</taxon>
        <taxon>Spermatophyta</taxon>
        <taxon>Magnoliopsida</taxon>
        <taxon>eudicotyledons</taxon>
        <taxon>Gunneridae</taxon>
        <taxon>Pentapetalae</taxon>
        <taxon>rosids</taxon>
        <taxon>fabids</taxon>
        <taxon>Malpighiales</taxon>
        <taxon>Erythroxylaceae</taxon>
        <taxon>Erythroxylum</taxon>
    </lineage>
</organism>
<evidence type="ECO:0000256" key="7">
    <source>
        <dbReference type="RuleBase" id="RU000675"/>
    </source>
</evidence>
<dbReference type="GO" id="GO:0030246">
    <property type="term" value="F:carbohydrate binding"/>
    <property type="evidence" value="ECO:0007669"/>
    <property type="project" value="InterPro"/>
</dbReference>
<dbReference type="PRINTS" id="PR00742">
    <property type="entry name" value="GLHYDRLASE35"/>
</dbReference>
<dbReference type="FunFam" id="3.20.20.80:FF:000006">
    <property type="entry name" value="Beta-galactosidase"/>
    <property type="match status" value="1"/>
</dbReference>
<comment type="similarity">
    <text evidence="2 8">Belongs to the glycosyl hydrolase 35 family.</text>
</comment>
<evidence type="ECO:0000256" key="5">
    <source>
        <dbReference type="ARBA" id="ARBA00022801"/>
    </source>
</evidence>
<evidence type="ECO:0000313" key="11">
    <source>
        <dbReference type="EMBL" id="KAJ8899759.1"/>
    </source>
</evidence>
<evidence type="ECO:0000256" key="6">
    <source>
        <dbReference type="ARBA" id="ARBA00023295"/>
    </source>
</evidence>
<dbReference type="Pfam" id="PF01301">
    <property type="entry name" value="Glyco_hydro_35"/>
    <property type="match status" value="1"/>
</dbReference>
<protein>
    <recommendedName>
        <fullName evidence="3 7">Beta-galactosidase</fullName>
        <ecNumber evidence="3 7">3.2.1.23</ecNumber>
    </recommendedName>
</protein>
<dbReference type="PROSITE" id="PS01182">
    <property type="entry name" value="GLYCOSYL_HYDROL_F35"/>
    <property type="match status" value="1"/>
</dbReference>
<dbReference type="InterPro" id="IPR000922">
    <property type="entry name" value="Lectin_gal-bd_dom"/>
</dbReference>
<dbReference type="InterPro" id="IPR048913">
    <property type="entry name" value="BetaGal_gal-bd"/>
</dbReference>
<dbReference type="PROSITE" id="PS50228">
    <property type="entry name" value="SUEL_LECTIN"/>
    <property type="match status" value="1"/>
</dbReference>
<proteinExistence type="inferred from homology"/>
<accession>A0AAV8UBE5</accession>
<dbReference type="AlphaFoldDB" id="A0AAV8UBE5"/>
<evidence type="ECO:0000313" key="12">
    <source>
        <dbReference type="Proteomes" id="UP001159364"/>
    </source>
</evidence>
<dbReference type="FunFam" id="2.60.120.260:FF:000142">
    <property type="entry name" value="Beta-galactosidase"/>
    <property type="match status" value="1"/>
</dbReference>
<reference evidence="11 12" key="1">
    <citation type="submission" date="2021-09" db="EMBL/GenBank/DDBJ databases">
        <title>Genomic insights and catalytic innovation underlie evolution of tropane alkaloids biosynthesis.</title>
        <authorList>
            <person name="Wang Y.-J."/>
            <person name="Tian T."/>
            <person name="Huang J.-P."/>
            <person name="Huang S.-X."/>
        </authorList>
    </citation>
    <scope>NUCLEOTIDE SEQUENCE [LARGE SCALE GENOMIC DNA]</scope>
    <source>
        <strain evidence="11">KIB-2018</strain>
        <tissue evidence="11">Leaf</tissue>
    </source>
</reference>
<dbReference type="SUPFAM" id="SSF51445">
    <property type="entry name" value="(Trans)glycosidases"/>
    <property type="match status" value="1"/>
</dbReference>
<dbReference type="InterPro" id="IPR008979">
    <property type="entry name" value="Galactose-bd-like_sf"/>
</dbReference>
<dbReference type="Gene3D" id="3.20.20.80">
    <property type="entry name" value="Glycosidases"/>
    <property type="match status" value="1"/>
</dbReference>
<feature type="signal peptide" evidence="9">
    <location>
        <begin position="1"/>
        <end position="23"/>
    </location>
</feature>
<feature type="chain" id="PRO_5044001168" description="Beta-galactosidase" evidence="9">
    <location>
        <begin position="24"/>
        <end position="837"/>
    </location>
</feature>
<dbReference type="InterPro" id="IPR043159">
    <property type="entry name" value="Lectin_gal-bd_sf"/>
</dbReference>
<dbReference type="GO" id="GO:0004565">
    <property type="term" value="F:beta-galactosidase activity"/>
    <property type="evidence" value="ECO:0007669"/>
    <property type="project" value="UniProtKB-EC"/>
</dbReference>
<dbReference type="PANTHER" id="PTHR23421">
    <property type="entry name" value="BETA-GALACTOSIDASE RELATED"/>
    <property type="match status" value="1"/>
</dbReference>
<dbReference type="Pfam" id="PF17834">
    <property type="entry name" value="GHD"/>
    <property type="match status" value="1"/>
</dbReference>
<dbReference type="InterPro" id="IPR001944">
    <property type="entry name" value="Glycoside_Hdrlase_35"/>
</dbReference>
<dbReference type="SUPFAM" id="SSF49785">
    <property type="entry name" value="Galactose-binding domain-like"/>
    <property type="match status" value="2"/>
</dbReference>
<evidence type="ECO:0000256" key="4">
    <source>
        <dbReference type="ARBA" id="ARBA00022729"/>
    </source>
</evidence>
<dbReference type="InterPro" id="IPR031330">
    <property type="entry name" value="Gly_Hdrlase_35_cat"/>
</dbReference>
<evidence type="ECO:0000256" key="8">
    <source>
        <dbReference type="RuleBase" id="RU003679"/>
    </source>
</evidence>
<feature type="domain" description="SUEL-type lectin" evidence="10">
    <location>
        <begin position="748"/>
        <end position="835"/>
    </location>
</feature>
<dbReference type="CDD" id="cd22842">
    <property type="entry name" value="Gal_Rha_Lectin_BGal"/>
    <property type="match status" value="1"/>
</dbReference>
<evidence type="ECO:0000256" key="9">
    <source>
        <dbReference type="SAM" id="SignalP"/>
    </source>
</evidence>
<keyword evidence="4 9" id="KW-0732">Signal</keyword>
<sequence length="837" mass="95192">MGTMNSFSAFCATLLLFISVCSAYEVTYDNRAIVIDGERKLIISGAIHYPRSTPKMWPSLMKKSKEGGLNTIETYVFWNHHEPQRRQYDFSGHLDVVRFIKTIKDAGLYAILRIGPYVCAEWTYGGIPVWLHNIPGIKMRTNNEIFKKEMQTFVTLIVEMMKKHRLFASQGGPIIMAQIENEYGNVEWAYKDDGWKYVEWCANLAKGYKLDVPWIMCQQDNAPEGILSACNGYYCDWWDSPKNNTPKMWTENWSGWYKNWGSQDPHRTAEDLAFSVARFFQRSGTVQNYYMYHGGTNFDTSAGGPYITTSYDYDAPLDEYGNLNQPKWGHLRDLHLLLYSMEANLVYGERESLDQGGGRYITIFSHEGKRSCFLSNPDQNDAHVFDFEGNQYNVPAWSVTILPDCYTEVYNTAKVNSQTSVMVKKPNAADDFEEPYKLKWSWRTEKFIQLNKLSAIKGSLMTSNCLLDQKRATNGTSDYLWLMTKFEYNQDAPYWKSLDHFVLQVHTHGHVVHGFVNGEHFGTQWALNGKFEFTFEKVINLVNGTNYISLISTTVGLQNYGQFYDEGKNGIRGPVKLIRRPKEGLEGAVEHDLSVNEWVYKTGLDGVDIGTHKLGSNLEWTEDSRPANKPFIWYKTTFKAPTGEDPVVVDLLGLGKGMAWVNGHSIGRYWPSYMTSEDGCIGECDYRGKYNPSKCRTNCGKSSQRWYHIPRSFLNADDNELVLFEEFGGTPDLVSVETVTVGTVCANAYEHNTLELSCQGGKVFKDIKFASFGLPRGICGDFHLDRKCHAKSSLEVVQNACIGNEKCSLKVAEATFAPLRCNADQYRLAVEAICGDI</sequence>
<dbReference type="Proteomes" id="UP001159364">
    <property type="component" value="Linkage Group LG08"/>
</dbReference>
<dbReference type="GO" id="GO:0005975">
    <property type="term" value="P:carbohydrate metabolic process"/>
    <property type="evidence" value="ECO:0007669"/>
    <property type="project" value="InterPro"/>
</dbReference>
<evidence type="ECO:0000256" key="2">
    <source>
        <dbReference type="ARBA" id="ARBA00009809"/>
    </source>
</evidence>
<dbReference type="Pfam" id="PF21467">
    <property type="entry name" value="BetaGal_gal-bd"/>
    <property type="match status" value="1"/>
</dbReference>
<keyword evidence="12" id="KW-1185">Reference proteome</keyword>
<dbReference type="Gene3D" id="2.60.120.260">
    <property type="entry name" value="Galactose-binding domain-like"/>
    <property type="match status" value="1"/>
</dbReference>
<evidence type="ECO:0000256" key="3">
    <source>
        <dbReference type="ARBA" id="ARBA00012756"/>
    </source>
</evidence>